<dbReference type="RefSeq" id="WP_202246024.1">
    <property type="nucleotide sequence ID" value="NZ_JAESIY010000011.1"/>
</dbReference>
<dbReference type="GO" id="GO:0019843">
    <property type="term" value="F:rRNA binding"/>
    <property type="evidence" value="ECO:0007669"/>
    <property type="project" value="UniProtKB-UniRule"/>
</dbReference>
<organism evidence="7 8">
    <name type="scientific">Fulvivirga sediminis</name>
    <dbReference type="NCBI Taxonomy" id="2803949"/>
    <lineage>
        <taxon>Bacteria</taxon>
        <taxon>Pseudomonadati</taxon>
        <taxon>Bacteroidota</taxon>
        <taxon>Cytophagia</taxon>
        <taxon>Cytophagales</taxon>
        <taxon>Fulvivirgaceae</taxon>
        <taxon>Fulvivirga</taxon>
    </lineage>
</organism>
<dbReference type="AlphaFoldDB" id="A0A937FAD2"/>
<evidence type="ECO:0000256" key="5">
    <source>
        <dbReference type="RuleBase" id="RU003919"/>
    </source>
</evidence>
<dbReference type="GO" id="GO:0022627">
    <property type="term" value="C:cytosolic small ribosomal subunit"/>
    <property type="evidence" value="ECO:0007669"/>
    <property type="project" value="TreeGrafter"/>
</dbReference>
<sequence length="91" mass="10758">MYLTSEKKQELFENHGRLKSKADTGSPEAQIALFTYRINHLTQHMKKNKKDYSTQQGLLKLVGKRRKLLNFLHKTDITRYRAILAELNLRK</sequence>
<dbReference type="PANTHER" id="PTHR23321:SF26">
    <property type="entry name" value="SMALL RIBOSOMAL SUBUNIT PROTEIN US15M"/>
    <property type="match status" value="1"/>
</dbReference>
<dbReference type="GO" id="GO:0006412">
    <property type="term" value="P:translation"/>
    <property type="evidence" value="ECO:0007669"/>
    <property type="project" value="UniProtKB-UniRule"/>
</dbReference>
<comment type="subunit">
    <text evidence="3 4">Part of the 30S ribosomal subunit. Forms a bridge to the 50S subunit in the 70S ribosome, contacting the 23S rRNA.</text>
</comment>
<comment type="similarity">
    <text evidence="4 5">Belongs to the universal ribosomal protein uS15 family.</text>
</comment>
<dbReference type="GO" id="GO:0003735">
    <property type="term" value="F:structural constituent of ribosome"/>
    <property type="evidence" value="ECO:0007669"/>
    <property type="project" value="InterPro"/>
</dbReference>
<dbReference type="PROSITE" id="PS00362">
    <property type="entry name" value="RIBOSOMAL_S15"/>
    <property type="match status" value="1"/>
</dbReference>
<keyword evidence="4 6" id="KW-0694">RNA-binding</keyword>
<comment type="function">
    <text evidence="4 6">One of the primary rRNA binding proteins, it binds directly to 16S rRNA where it helps nucleate assembly of the platform of the 30S subunit by binding and bridging several RNA helices of the 16S rRNA.</text>
</comment>
<proteinExistence type="inferred from homology"/>
<evidence type="ECO:0000256" key="6">
    <source>
        <dbReference type="RuleBase" id="RU004524"/>
    </source>
</evidence>
<dbReference type="FunFam" id="1.10.287.10:FF:000002">
    <property type="entry name" value="30S ribosomal protein S15"/>
    <property type="match status" value="1"/>
</dbReference>
<dbReference type="Proteomes" id="UP000659388">
    <property type="component" value="Unassembled WGS sequence"/>
</dbReference>
<dbReference type="CDD" id="cd00353">
    <property type="entry name" value="Ribosomal_S15p_S13e"/>
    <property type="match status" value="1"/>
</dbReference>
<dbReference type="NCBIfam" id="TIGR00952">
    <property type="entry name" value="S15_bact"/>
    <property type="match status" value="1"/>
</dbReference>
<comment type="caution">
    <text evidence="7">The sequence shown here is derived from an EMBL/GenBank/DDBJ whole genome shotgun (WGS) entry which is preliminary data.</text>
</comment>
<dbReference type="Pfam" id="PF00312">
    <property type="entry name" value="Ribosomal_S15"/>
    <property type="match status" value="1"/>
</dbReference>
<dbReference type="SUPFAM" id="SSF47060">
    <property type="entry name" value="S15/NS1 RNA-binding domain"/>
    <property type="match status" value="1"/>
</dbReference>
<gene>
    <name evidence="4 7" type="primary">rpsO</name>
    <name evidence="7" type="ORF">JL102_18915</name>
</gene>
<dbReference type="Gene3D" id="6.10.250.3130">
    <property type="match status" value="1"/>
</dbReference>
<dbReference type="InterPro" id="IPR005290">
    <property type="entry name" value="Ribosomal_uS15_bac-type"/>
</dbReference>
<evidence type="ECO:0000256" key="2">
    <source>
        <dbReference type="ARBA" id="ARBA00023274"/>
    </source>
</evidence>
<evidence type="ECO:0000313" key="7">
    <source>
        <dbReference type="EMBL" id="MBL3658231.1"/>
    </source>
</evidence>
<dbReference type="InterPro" id="IPR000589">
    <property type="entry name" value="Ribosomal_uS15"/>
</dbReference>
<dbReference type="HAMAP" id="MF_01343_B">
    <property type="entry name" value="Ribosomal_uS15_B"/>
    <property type="match status" value="1"/>
</dbReference>
<dbReference type="Gene3D" id="1.10.287.10">
    <property type="entry name" value="S15/NS1, RNA-binding"/>
    <property type="match status" value="1"/>
</dbReference>
<dbReference type="SMART" id="SM01387">
    <property type="entry name" value="Ribosomal_S15"/>
    <property type="match status" value="1"/>
</dbReference>
<comment type="function">
    <text evidence="4">Forms an intersubunit bridge (bridge B4) with the 23S rRNA of the 50S subunit in the ribosome.</text>
</comment>
<dbReference type="EMBL" id="JAESIY010000011">
    <property type="protein sequence ID" value="MBL3658231.1"/>
    <property type="molecule type" value="Genomic_DNA"/>
</dbReference>
<evidence type="ECO:0000256" key="4">
    <source>
        <dbReference type="HAMAP-Rule" id="MF_01343"/>
    </source>
</evidence>
<evidence type="ECO:0000256" key="1">
    <source>
        <dbReference type="ARBA" id="ARBA00022980"/>
    </source>
</evidence>
<dbReference type="InterPro" id="IPR009068">
    <property type="entry name" value="uS15_NS1_RNA-bd_sf"/>
</dbReference>
<name>A0A937FAD2_9BACT</name>
<evidence type="ECO:0000256" key="3">
    <source>
        <dbReference type="ARBA" id="ARBA00064542"/>
    </source>
</evidence>
<reference evidence="7" key="1">
    <citation type="submission" date="2021-01" db="EMBL/GenBank/DDBJ databases">
        <title>Fulvivirga kasyanovii gen. nov., sp nov., a novel member of the phylum Bacteroidetes isolated from seawater in a mussel farm.</title>
        <authorList>
            <person name="Zhao L.-H."/>
            <person name="Wang Z.-J."/>
        </authorList>
    </citation>
    <scope>NUCLEOTIDE SEQUENCE</scope>
    <source>
        <strain evidence="7">2943</strain>
    </source>
</reference>
<accession>A0A937FAD2</accession>
<evidence type="ECO:0000313" key="8">
    <source>
        <dbReference type="Proteomes" id="UP000659388"/>
    </source>
</evidence>
<keyword evidence="1 4" id="KW-0689">Ribosomal protein</keyword>
<keyword evidence="8" id="KW-1185">Reference proteome</keyword>
<protein>
    <recommendedName>
        <fullName evidence="4">Small ribosomal subunit protein uS15</fullName>
    </recommendedName>
</protein>
<keyword evidence="4 6" id="KW-0699">rRNA-binding</keyword>
<dbReference type="PANTHER" id="PTHR23321">
    <property type="entry name" value="RIBOSOMAL PROTEIN S15, BACTERIAL AND ORGANELLAR"/>
    <property type="match status" value="1"/>
</dbReference>
<keyword evidence="2 4" id="KW-0687">Ribonucleoprotein</keyword>